<dbReference type="GO" id="GO:0005886">
    <property type="term" value="C:plasma membrane"/>
    <property type="evidence" value="ECO:0007669"/>
    <property type="project" value="UniProtKB-SubCell"/>
</dbReference>
<comment type="subcellular location">
    <subcellularLocation>
        <location evidence="1">Cell membrane</location>
        <topology evidence="1">Multi-pass membrane protein</topology>
    </subcellularLocation>
</comment>
<keyword evidence="3" id="KW-1003">Cell membrane</keyword>
<dbReference type="Proteomes" id="UP001321825">
    <property type="component" value="Chromosome"/>
</dbReference>
<keyword evidence="4 7" id="KW-0812">Transmembrane</keyword>
<keyword evidence="6 7" id="KW-0472">Membrane</keyword>
<feature type="transmembrane region" description="Helical" evidence="7">
    <location>
        <begin position="374"/>
        <end position="394"/>
    </location>
</feature>
<dbReference type="PANTHER" id="PTHR30012">
    <property type="entry name" value="GENERAL SECRETION PATHWAY PROTEIN"/>
    <property type="match status" value="1"/>
</dbReference>
<dbReference type="InterPro" id="IPR003004">
    <property type="entry name" value="GspF/PilC"/>
</dbReference>
<evidence type="ECO:0000256" key="7">
    <source>
        <dbReference type="SAM" id="Phobius"/>
    </source>
</evidence>
<dbReference type="PRINTS" id="PR00812">
    <property type="entry name" value="BCTERIALGSPF"/>
</dbReference>
<dbReference type="InterPro" id="IPR018076">
    <property type="entry name" value="T2SS_GspF_dom"/>
</dbReference>
<feature type="transmembrane region" description="Helical" evidence="7">
    <location>
        <begin position="208"/>
        <end position="238"/>
    </location>
</feature>
<organism evidence="9 10">
    <name type="scientific">Methylomarinovum caldicuralii</name>
    <dbReference type="NCBI Taxonomy" id="438856"/>
    <lineage>
        <taxon>Bacteria</taxon>
        <taxon>Pseudomonadati</taxon>
        <taxon>Pseudomonadota</taxon>
        <taxon>Gammaproteobacteria</taxon>
        <taxon>Methylococcales</taxon>
        <taxon>Methylothermaceae</taxon>
        <taxon>Methylomarinovum</taxon>
    </lineage>
</organism>
<reference evidence="10" key="1">
    <citation type="journal article" date="2024" name="Int. J. Syst. Evol. Microbiol.">
        <title>Methylomarinovum tepidoasis sp. nov., a moderately thermophilic methanotroph of the family Methylothermaceae isolated from a deep-sea hydrothermal field.</title>
        <authorList>
            <person name="Hirayama H."/>
            <person name="Takaki Y."/>
            <person name="Abe M."/>
            <person name="Miyazaki M."/>
            <person name="Uematsu K."/>
            <person name="Matsui Y."/>
            <person name="Takai K."/>
        </authorList>
    </citation>
    <scope>NUCLEOTIDE SEQUENCE [LARGE SCALE GENOMIC DNA]</scope>
    <source>
        <strain evidence="10">IT-9</strain>
    </source>
</reference>
<dbReference type="AlphaFoldDB" id="A0AAU9CRG7"/>
<sequence>MPRYRYTAVDSQGRRCHGLAEADNEDMLESRLGARRLTLIRARVVRERRGSLGFRMRVGRRELIHFCFQLEQMVNAGIGVLDALRDYAETLPPGRLRDVVSGVAEKIEAGSAFSDALAAYPRVFSALFVDLIRAGERSGELGSVLAHLTESLKWQDEMIARTKKALAYPLFSSIIVLGAVTFMMVYVVPQVTGFILSMEGEIPWHTRLLIAVSHAMVAYWPWLLGMPVAFLVLARFILARSVSARLWFDALKLRLPLLGPVLEKLVMARFAHYLALLFQAGLPVLECFELCVGVVGNAYVARGLAQAREAIARGEPVSEALEDMDLFPRLVIRLIKIGERTGDLGKALASVDYFYHRDVDEAIERMQALIEPTLNLVIGALMGWVMLSVMGPIYDLISQLEF</sequence>
<feature type="transmembrane region" description="Helical" evidence="7">
    <location>
        <begin position="165"/>
        <end position="188"/>
    </location>
</feature>
<dbReference type="Pfam" id="PF00482">
    <property type="entry name" value="T2SSF"/>
    <property type="match status" value="2"/>
</dbReference>
<keyword evidence="5 7" id="KW-1133">Transmembrane helix</keyword>
<comment type="similarity">
    <text evidence="2">Belongs to the GSP F family.</text>
</comment>
<evidence type="ECO:0000256" key="1">
    <source>
        <dbReference type="ARBA" id="ARBA00004651"/>
    </source>
</evidence>
<dbReference type="RefSeq" id="WP_317705455.1">
    <property type="nucleotide sequence ID" value="NZ_AP024714.1"/>
</dbReference>
<name>A0AAU9CRG7_9GAMM</name>
<keyword evidence="10" id="KW-1185">Reference proteome</keyword>
<gene>
    <name evidence="9" type="ORF">MIT9_P0040</name>
</gene>
<protein>
    <submittedName>
        <fullName evidence="9">Type IV pilus assembly protein PilC</fullName>
    </submittedName>
</protein>
<evidence type="ECO:0000256" key="6">
    <source>
        <dbReference type="ARBA" id="ARBA00023136"/>
    </source>
</evidence>
<evidence type="ECO:0000313" key="10">
    <source>
        <dbReference type="Proteomes" id="UP001321825"/>
    </source>
</evidence>
<feature type="domain" description="Type II secretion system protein GspF" evidence="8">
    <location>
        <begin position="270"/>
        <end position="392"/>
    </location>
</feature>
<dbReference type="KEGG" id="mcau:MIT9_P0040"/>
<evidence type="ECO:0000256" key="5">
    <source>
        <dbReference type="ARBA" id="ARBA00022989"/>
    </source>
</evidence>
<evidence type="ECO:0000259" key="8">
    <source>
        <dbReference type="Pfam" id="PF00482"/>
    </source>
</evidence>
<feature type="domain" description="Type II secretion system protein GspF" evidence="8">
    <location>
        <begin position="66"/>
        <end position="189"/>
    </location>
</feature>
<dbReference type="Gene3D" id="1.20.81.30">
    <property type="entry name" value="Type II secretion system (T2SS), domain F"/>
    <property type="match status" value="2"/>
</dbReference>
<dbReference type="InterPro" id="IPR042094">
    <property type="entry name" value="T2SS_GspF_sf"/>
</dbReference>
<evidence type="ECO:0000256" key="4">
    <source>
        <dbReference type="ARBA" id="ARBA00022692"/>
    </source>
</evidence>
<dbReference type="EMBL" id="AP024714">
    <property type="protein sequence ID" value="BCX80467.1"/>
    <property type="molecule type" value="Genomic_DNA"/>
</dbReference>
<evidence type="ECO:0000313" key="9">
    <source>
        <dbReference type="EMBL" id="BCX80467.1"/>
    </source>
</evidence>
<evidence type="ECO:0000256" key="3">
    <source>
        <dbReference type="ARBA" id="ARBA00022475"/>
    </source>
</evidence>
<evidence type="ECO:0000256" key="2">
    <source>
        <dbReference type="ARBA" id="ARBA00005745"/>
    </source>
</evidence>
<accession>A0AAU9CRG7</accession>
<dbReference type="PANTHER" id="PTHR30012:SF0">
    <property type="entry name" value="TYPE II SECRETION SYSTEM PROTEIN F-RELATED"/>
    <property type="match status" value="1"/>
</dbReference>
<proteinExistence type="inferred from homology"/>